<dbReference type="Proteomes" id="UP001428817">
    <property type="component" value="Unassembled WGS sequence"/>
</dbReference>
<dbReference type="EMBL" id="BAABJP010000004">
    <property type="protein sequence ID" value="GAA5149475.1"/>
    <property type="molecule type" value="Genomic_DNA"/>
</dbReference>
<reference evidence="3" key="1">
    <citation type="journal article" date="2019" name="Int. J. Syst. Evol. Microbiol.">
        <title>The Global Catalogue of Microorganisms (GCM) 10K type strain sequencing project: providing services to taxonomists for standard genome sequencing and annotation.</title>
        <authorList>
            <consortium name="The Broad Institute Genomics Platform"/>
            <consortium name="The Broad Institute Genome Sequencing Center for Infectious Disease"/>
            <person name="Wu L."/>
            <person name="Ma J."/>
        </authorList>
    </citation>
    <scope>NUCLEOTIDE SEQUENCE [LARGE SCALE GENOMIC DNA]</scope>
    <source>
        <strain evidence="3">JCM 18303</strain>
    </source>
</reference>
<accession>A0ABP9PNC8</accession>
<gene>
    <name evidence="2" type="ORF">GCM10023321_13390</name>
</gene>
<name>A0ABP9PNC8_9PSEU</name>
<sequence length="87" mass="8658">MRVREPVSEGGGAAADGAAECAGSGSGAPGRDASDGACPGPRHHIAQPAASAMISGKRAARLLPRRDCNIPNALNSAALHPSHSVHE</sequence>
<protein>
    <submittedName>
        <fullName evidence="2">Uncharacterized protein</fullName>
    </submittedName>
</protein>
<organism evidence="2 3">
    <name type="scientific">Pseudonocardia eucalypti</name>
    <dbReference type="NCBI Taxonomy" id="648755"/>
    <lineage>
        <taxon>Bacteria</taxon>
        <taxon>Bacillati</taxon>
        <taxon>Actinomycetota</taxon>
        <taxon>Actinomycetes</taxon>
        <taxon>Pseudonocardiales</taxon>
        <taxon>Pseudonocardiaceae</taxon>
        <taxon>Pseudonocardia</taxon>
    </lineage>
</organism>
<evidence type="ECO:0000256" key="1">
    <source>
        <dbReference type="SAM" id="MobiDB-lite"/>
    </source>
</evidence>
<evidence type="ECO:0000313" key="2">
    <source>
        <dbReference type="EMBL" id="GAA5149475.1"/>
    </source>
</evidence>
<evidence type="ECO:0000313" key="3">
    <source>
        <dbReference type="Proteomes" id="UP001428817"/>
    </source>
</evidence>
<keyword evidence="3" id="KW-1185">Reference proteome</keyword>
<feature type="region of interest" description="Disordered" evidence="1">
    <location>
        <begin position="1"/>
        <end position="44"/>
    </location>
</feature>
<comment type="caution">
    <text evidence="2">The sequence shown here is derived from an EMBL/GenBank/DDBJ whole genome shotgun (WGS) entry which is preliminary data.</text>
</comment>
<proteinExistence type="predicted"/>